<keyword evidence="3" id="KW-1003">Cell membrane</keyword>
<dbReference type="PRINTS" id="PR00812">
    <property type="entry name" value="BCTERIALGSPF"/>
</dbReference>
<dbReference type="PANTHER" id="PTHR30012">
    <property type="entry name" value="GENERAL SECRETION PATHWAY PROTEIN"/>
    <property type="match status" value="1"/>
</dbReference>
<dbReference type="AlphaFoldDB" id="A0A1G2JM21"/>
<feature type="transmembrane region" description="Helical" evidence="8">
    <location>
        <begin position="213"/>
        <end position="240"/>
    </location>
</feature>
<comment type="caution">
    <text evidence="10">The sequence shown here is derived from an EMBL/GenBank/DDBJ whole genome shotgun (WGS) entry which is preliminary data.</text>
</comment>
<proteinExistence type="inferred from homology"/>
<dbReference type="Gene3D" id="1.20.81.30">
    <property type="entry name" value="Type II secretion system (T2SS), domain F"/>
    <property type="match status" value="2"/>
</dbReference>
<reference evidence="10 11" key="1">
    <citation type="journal article" date="2016" name="Nat. Commun.">
        <title>Thousands of microbial genomes shed light on interconnected biogeochemical processes in an aquifer system.</title>
        <authorList>
            <person name="Anantharaman K."/>
            <person name="Brown C.T."/>
            <person name="Hug L.A."/>
            <person name="Sharon I."/>
            <person name="Castelle C.J."/>
            <person name="Probst A.J."/>
            <person name="Thomas B.C."/>
            <person name="Singh A."/>
            <person name="Wilkins M.J."/>
            <person name="Karaoz U."/>
            <person name="Brodie E.L."/>
            <person name="Williams K.H."/>
            <person name="Hubbard S.S."/>
            <person name="Banfield J.F."/>
        </authorList>
    </citation>
    <scope>NUCLEOTIDE SEQUENCE [LARGE SCALE GENOMIC DNA]</scope>
</reference>
<dbReference type="Pfam" id="PF00482">
    <property type="entry name" value="T2SSF"/>
    <property type="match status" value="2"/>
</dbReference>
<dbReference type="FunFam" id="1.20.81.30:FF:000001">
    <property type="entry name" value="Type II secretion system protein F"/>
    <property type="match status" value="1"/>
</dbReference>
<feature type="domain" description="Type II secretion system protein GspF" evidence="9">
    <location>
        <begin position="275"/>
        <end position="397"/>
    </location>
</feature>
<evidence type="ECO:0000256" key="4">
    <source>
        <dbReference type="ARBA" id="ARBA00022519"/>
    </source>
</evidence>
<dbReference type="PANTHER" id="PTHR30012:SF0">
    <property type="entry name" value="TYPE II SECRETION SYSTEM PROTEIN F-RELATED"/>
    <property type="match status" value="1"/>
</dbReference>
<evidence type="ECO:0000256" key="5">
    <source>
        <dbReference type="ARBA" id="ARBA00022692"/>
    </source>
</evidence>
<feature type="transmembrane region" description="Helical" evidence="8">
    <location>
        <begin position="75"/>
        <end position="93"/>
    </location>
</feature>
<evidence type="ECO:0000256" key="3">
    <source>
        <dbReference type="ARBA" id="ARBA00022475"/>
    </source>
</evidence>
<dbReference type="InterPro" id="IPR018076">
    <property type="entry name" value="T2SS_GspF_dom"/>
</dbReference>
<evidence type="ECO:0000256" key="8">
    <source>
        <dbReference type="SAM" id="Phobius"/>
    </source>
</evidence>
<feature type="transmembrane region" description="Helical" evidence="8">
    <location>
        <begin position="378"/>
        <end position="399"/>
    </location>
</feature>
<dbReference type="EMBL" id="MHPU01000029">
    <property type="protein sequence ID" value="OGZ88185.1"/>
    <property type="molecule type" value="Genomic_DNA"/>
</dbReference>
<evidence type="ECO:0000259" key="9">
    <source>
        <dbReference type="Pfam" id="PF00482"/>
    </source>
</evidence>
<evidence type="ECO:0000256" key="1">
    <source>
        <dbReference type="ARBA" id="ARBA00004429"/>
    </source>
</evidence>
<evidence type="ECO:0000313" key="10">
    <source>
        <dbReference type="EMBL" id="OGZ88185.1"/>
    </source>
</evidence>
<dbReference type="Proteomes" id="UP000178935">
    <property type="component" value="Unassembled WGS sequence"/>
</dbReference>
<keyword evidence="4" id="KW-0997">Cell inner membrane</keyword>
<comment type="subcellular location">
    <subcellularLocation>
        <location evidence="1">Cell inner membrane</location>
        <topology evidence="1">Multi-pass membrane protein</topology>
    </subcellularLocation>
</comment>
<evidence type="ECO:0000313" key="11">
    <source>
        <dbReference type="Proteomes" id="UP000178935"/>
    </source>
</evidence>
<gene>
    <name evidence="10" type="ORF">A2561_05270</name>
</gene>
<evidence type="ECO:0000256" key="7">
    <source>
        <dbReference type="ARBA" id="ARBA00023136"/>
    </source>
</evidence>
<name>A0A1G2JM21_9BACT</name>
<dbReference type="InterPro" id="IPR003004">
    <property type="entry name" value="GspF/PilC"/>
</dbReference>
<accession>A0A1G2JM21</accession>
<sequence>MPNFLYVAKSFDSKTEKGILPAEDVHQLAQDLKNQNLILITAEEEGKKKGLNLMNLSLPSFGVSLKEKIMLVRNLWIMISTGLSIVRSFTLLANQTKNTKLKKALINIKEEVSKGNSFSGSLAKYPDIFSELFLSMVKVGEESGTLEDVFKVLALQMEKEYTLKSKVKGAMIYPLIILMVMLGIGILMLVFVFPQLTAFFDSLKADLPIYTKIMIWGGNFMMAQWYVVLLAGLILAGIFWQALKTKQGKWLLSTFLIKMPLISSMVKKNNSAILIRSLSSLNASGVPLVRSLEIISGVVGNFYYKKAVVESIERIKKGEKLSSALKVHKDIFPFGAIEIIEVGEETGKSTVILKKLAEFYENEVIDMAENMSAIIEPIMILILGMGVAVFAFSVISPMYSVLGNI</sequence>
<evidence type="ECO:0000256" key="2">
    <source>
        <dbReference type="ARBA" id="ARBA00005745"/>
    </source>
</evidence>
<feature type="domain" description="Type II secretion system protein GspF" evidence="9">
    <location>
        <begin position="72"/>
        <end position="194"/>
    </location>
</feature>
<feature type="transmembrane region" description="Helical" evidence="8">
    <location>
        <begin position="172"/>
        <end position="193"/>
    </location>
</feature>
<dbReference type="InterPro" id="IPR042094">
    <property type="entry name" value="T2SS_GspF_sf"/>
</dbReference>
<keyword evidence="5 8" id="KW-0812">Transmembrane</keyword>
<keyword evidence="6 8" id="KW-1133">Transmembrane helix</keyword>
<comment type="similarity">
    <text evidence="2">Belongs to the GSP F family.</text>
</comment>
<evidence type="ECO:0000256" key="6">
    <source>
        <dbReference type="ARBA" id="ARBA00022989"/>
    </source>
</evidence>
<protein>
    <recommendedName>
        <fullName evidence="9">Type II secretion system protein GspF domain-containing protein</fullName>
    </recommendedName>
</protein>
<keyword evidence="7 8" id="KW-0472">Membrane</keyword>
<organism evidence="10 11">
    <name type="scientific">Candidatus Staskawiczbacteria bacterium RIFOXYD1_FULL_32_13</name>
    <dbReference type="NCBI Taxonomy" id="1802234"/>
    <lineage>
        <taxon>Bacteria</taxon>
        <taxon>Candidatus Staskawicziibacteriota</taxon>
    </lineage>
</organism>
<dbReference type="GO" id="GO:0005886">
    <property type="term" value="C:plasma membrane"/>
    <property type="evidence" value="ECO:0007669"/>
    <property type="project" value="UniProtKB-SubCell"/>
</dbReference>